<reference evidence="4 5" key="1">
    <citation type="submission" date="2024-03" db="EMBL/GenBank/DDBJ databases">
        <title>First Report of Pectobacterium brasiliscabiei causing potato scab in china.</title>
        <authorList>
            <person name="Handique U."/>
        </authorList>
    </citation>
    <scope>NUCLEOTIDE SEQUENCE [LARGE SCALE GENOMIC DNA]</scope>
    <source>
        <strain evidence="4 5">ZRIMU1503</strain>
    </source>
</reference>
<name>A0ABU8GWP9_9ACTN</name>
<dbReference type="InterPro" id="IPR036942">
    <property type="entry name" value="Beta-barrel_TonB_sf"/>
</dbReference>
<comment type="subcellular location">
    <subcellularLocation>
        <location evidence="1">Cell outer membrane</location>
    </subcellularLocation>
</comment>
<evidence type="ECO:0000256" key="1">
    <source>
        <dbReference type="ARBA" id="ARBA00004442"/>
    </source>
</evidence>
<feature type="non-terminal residue" evidence="4">
    <location>
        <position position="79"/>
    </location>
</feature>
<evidence type="ECO:0000256" key="3">
    <source>
        <dbReference type="ARBA" id="ARBA00023237"/>
    </source>
</evidence>
<dbReference type="Gene3D" id="2.40.170.20">
    <property type="entry name" value="TonB-dependent receptor, beta-barrel domain"/>
    <property type="match status" value="1"/>
</dbReference>
<evidence type="ECO:0000313" key="4">
    <source>
        <dbReference type="EMBL" id="MEI5617598.1"/>
    </source>
</evidence>
<proteinExistence type="predicted"/>
<dbReference type="SUPFAM" id="SSF56935">
    <property type="entry name" value="Porins"/>
    <property type="match status" value="1"/>
</dbReference>
<evidence type="ECO:0000313" key="5">
    <source>
        <dbReference type="Proteomes" id="UP001365781"/>
    </source>
</evidence>
<sequence length="79" mass="8573">AGGFTAAQPGSHFRNEIVDNFEAGMKGDFPRLGLMLNLSAFHYVYNNRQSLRLATPPGALVPEYVTDTSDEAAWGADLD</sequence>
<gene>
    <name evidence="4" type="ORF">WB403_51795</name>
</gene>
<dbReference type="EMBL" id="JBBAYM010000837">
    <property type="protein sequence ID" value="MEI5617598.1"/>
    <property type="molecule type" value="Genomic_DNA"/>
</dbReference>
<keyword evidence="2" id="KW-0472">Membrane</keyword>
<organism evidence="4 5">
    <name type="scientific">Streptomyces brasiliscabiei</name>
    <dbReference type="NCBI Taxonomy" id="2736302"/>
    <lineage>
        <taxon>Bacteria</taxon>
        <taxon>Bacillati</taxon>
        <taxon>Actinomycetota</taxon>
        <taxon>Actinomycetes</taxon>
        <taxon>Kitasatosporales</taxon>
        <taxon>Streptomycetaceae</taxon>
        <taxon>Streptomyces</taxon>
    </lineage>
</organism>
<evidence type="ECO:0000256" key="2">
    <source>
        <dbReference type="ARBA" id="ARBA00023136"/>
    </source>
</evidence>
<keyword evidence="3" id="KW-0998">Cell outer membrane</keyword>
<comment type="caution">
    <text evidence="4">The sequence shown here is derived from an EMBL/GenBank/DDBJ whole genome shotgun (WGS) entry which is preliminary data.</text>
</comment>
<dbReference type="RefSeq" id="WP_336559416.1">
    <property type="nucleotide sequence ID" value="NZ_JBBAYM010000837.1"/>
</dbReference>
<feature type="non-terminal residue" evidence="4">
    <location>
        <position position="1"/>
    </location>
</feature>
<protein>
    <submittedName>
        <fullName evidence="4">Uncharacterized protein</fullName>
    </submittedName>
</protein>
<accession>A0ABU8GWP9</accession>
<dbReference type="Proteomes" id="UP001365781">
    <property type="component" value="Unassembled WGS sequence"/>
</dbReference>
<keyword evidence="5" id="KW-1185">Reference proteome</keyword>